<organism evidence="2 3">
    <name type="scientific">Novilysobacter ciconiae</name>
    <dbReference type="NCBI Taxonomy" id="2781022"/>
    <lineage>
        <taxon>Bacteria</taxon>
        <taxon>Pseudomonadati</taxon>
        <taxon>Pseudomonadota</taxon>
        <taxon>Gammaproteobacteria</taxon>
        <taxon>Lysobacterales</taxon>
        <taxon>Lysobacteraceae</taxon>
        <taxon>Novilysobacter</taxon>
    </lineage>
</organism>
<evidence type="ECO:0000313" key="3">
    <source>
        <dbReference type="Proteomes" id="UP000594059"/>
    </source>
</evidence>
<dbReference type="AlphaFoldDB" id="A0A7S6UGN7"/>
<gene>
    <name evidence="2" type="ORF">INQ41_02220</name>
</gene>
<dbReference type="Proteomes" id="UP000594059">
    <property type="component" value="Chromosome"/>
</dbReference>
<keyword evidence="3" id="KW-1185">Reference proteome</keyword>
<evidence type="ECO:0000256" key="1">
    <source>
        <dbReference type="SAM" id="MobiDB-lite"/>
    </source>
</evidence>
<sequence>MRLDVVGPRTWLLAGVAGWALLAWVLAVAGMGGRVALLADDPTLLNPLPHILPTQPALGPFDQYQGIAERPLFAKDRRPHPFFMEGGEDERPSGEFDYVLTSVLIAPGTTMAIVRKRENGEPIRVKLDAPLADSGWRLVEVSPRGAVFEGPQGRRSLELALFDGNGPVATSAALPSGGAAPAPDNRAGRSPQPARAPSAQSASPPPATPQPEAASPNREPQPTEPEGEAADPSQTSEPAQAQMDSIRKRIEARRAALRKDEM</sequence>
<accession>A0A7S6UGN7</accession>
<proteinExistence type="predicted"/>
<feature type="compositionally biased region" description="Polar residues" evidence="1">
    <location>
        <begin position="232"/>
        <end position="243"/>
    </location>
</feature>
<protein>
    <submittedName>
        <fullName evidence="2">General secretion pathway protein GspN</fullName>
    </submittedName>
</protein>
<dbReference type="KEGG" id="lcic:INQ41_02220"/>
<evidence type="ECO:0000313" key="2">
    <source>
        <dbReference type="EMBL" id="QOW19905.1"/>
    </source>
</evidence>
<dbReference type="RefSeq" id="WP_193985873.1">
    <property type="nucleotide sequence ID" value="NZ_CP063656.1"/>
</dbReference>
<feature type="compositionally biased region" description="Low complexity" evidence="1">
    <location>
        <begin position="172"/>
        <end position="202"/>
    </location>
</feature>
<feature type="region of interest" description="Disordered" evidence="1">
    <location>
        <begin position="172"/>
        <end position="247"/>
    </location>
</feature>
<name>A0A7S6UGN7_9GAMM</name>
<dbReference type="EMBL" id="CP063656">
    <property type="protein sequence ID" value="QOW19905.1"/>
    <property type="molecule type" value="Genomic_DNA"/>
</dbReference>
<reference evidence="2 3" key="1">
    <citation type="submission" date="2020-10" db="EMBL/GenBank/DDBJ databases">
        <title>complete genome sequencing of Lysobacter sp. H21R20.</title>
        <authorList>
            <person name="Bae J.-W."/>
            <person name="Lee S.-Y."/>
        </authorList>
    </citation>
    <scope>NUCLEOTIDE SEQUENCE [LARGE SCALE GENOMIC DNA]</scope>
    <source>
        <strain evidence="2 3">H21R20</strain>
    </source>
</reference>